<dbReference type="AlphaFoldDB" id="A0A6B0U318"/>
<evidence type="ECO:0000313" key="2">
    <source>
        <dbReference type="EMBL" id="MXU83110.1"/>
    </source>
</evidence>
<proteinExistence type="predicted"/>
<sequence>MPFSLHASFSVFLFFFSADKTADMYRQKQSILGTAVIDMYRQKQSILGTAVIVPQSGMSTVHTVKLCSSSSKE</sequence>
<protein>
    <submittedName>
        <fullName evidence="2">Putative secreted protein</fullName>
    </submittedName>
</protein>
<dbReference type="EMBL" id="GIFC01001027">
    <property type="protein sequence ID" value="MXU83110.1"/>
    <property type="molecule type" value="Transcribed_RNA"/>
</dbReference>
<evidence type="ECO:0000256" key="1">
    <source>
        <dbReference type="SAM" id="SignalP"/>
    </source>
</evidence>
<keyword evidence="1" id="KW-0732">Signal</keyword>
<organism evidence="2">
    <name type="scientific">Ixodes ricinus</name>
    <name type="common">Common tick</name>
    <name type="synonym">Acarus ricinus</name>
    <dbReference type="NCBI Taxonomy" id="34613"/>
    <lineage>
        <taxon>Eukaryota</taxon>
        <taxon>Metazoa</taxon>
        <taxon>Ecdysozoa</taxon>
        <taxon>Arthropoda</taxon>
        <taxon>Chelicerata</taxon>
        <taxon>Arachnida</taxon>
        <taxon>Acari</taxon>
        <taxon>Parasitiformes</taxon>
        <taxon>Ixodida</taxon>
        <taxon>Ixodoidea</taxon>
        <taxon>Ixodidae</taxon>
        <taxon>Ixodinae</taxon>
        <taxon>Ixodes</taxon>
    </lineage>
</organism>
<feature type="chain" id="PRO_5025639675" evidence="1">
    <location>
        <begin position="22"/>
        <end position="73"/>
    </location>
</feature>
<feature type="signal peptide" evidence="1">
    <location>
        <begin position="1"/>
        <end position="21"/>
    </location>
</feature>
<accession>A0A6B0U318</accession>
<name>A0A6B0U318_IXORI</name>
<reference evidence="2" key="1">
    <citation type="submission" date="2019-12" db="EMBL/GenBank/DDBJ databases">
        <title>An insight into the sialome of adult female Ixodes ricinus ticks feeding for 6 days.</title>
        <authorList>
            <person name="Perner J."/>
            <person name="Ribeiro J.M.C."/>
        </authorList>
    </citation>
    <scope>NUCLEOTIDE SEQUENCE</scope>
    <source>
        <strain evidence="2">Semi-engorged</strain>
        <tissue evidence="2">Salivary glands</tissue>
    </source>
</reference>